<evidence type="ECO:0000259" key="3">
    <source>
        <dbReference type="PROSITE" id="PS50245"/>
    </source>
</evidence>
<dbReference type="GO" id="GO:0005634">
    <property type="term" value="C:nucleus"/>
    <property type="evidence" value="ECO:0007669"/>
    <property type="project" value="TreeGrafter"/>
</dbReference>
<dbReference type="SMART" id="SM01052">
    <property type="entry name" value="CAP_GLY"/>
    <property type="match status" value="1"/>
</dbReference>
<dbReference type="PANTHER" id="PTHR18916:SF85">
    <property type="entry name" value="TUBULIN-FOLDING COFACTOR B"/>
    <property type="match status" value="1"/>
</dbReference>
<dbReference type="GO" id="GO:0031122">
    <property type="term" value="P:cytoplasmic microtubule organization"/>
    <property type="evidence" value="ECO:0007669"/>
    <property type="project" value="TreeGrafter"/>
</dbReference>
<dbReference type="InterPro" id="IPR036859">
    <property type="entry name" value="CAP-Gly_dom_sf"/>
</dbReference>
<dbReference type="GO" id="GO:0043014">
    <property type="term" value="F:alpha-tubulin binding"/>
    <property type="evidence" value="ECO:0007669"/>
    <property type="project" value="EnsemblFungi"/>
</dbReference>
<dbReference type="GO" id="GO:0005737">
    <property type="term" value="C:cytoplasm"/>
    <property type="evidence" value="ECO:0007669"/>
    <property type="project" value="UniProtKB-SubCell"/>
</dbReference>
<dbReference type="GO" id="GO:0051010">
    <property type="term" value="F:microtubule plus-end binding"/>
    <property type="evidence" value="ECO:0007669"/>
    <property type="project" value="TreeGrafter"/>
</dbReference>
<sequence>MPSIQIQSELCSTDREIDLDLSWNQLCERLSQLSGVLPSDMELRFEFGDGSSETVAAPGIKIGPFGKALKQAPTLIHITDVNIGSLAHELAQDFARSENDSNSSSKHFTLSDEDYKNRKNSVLQWKKDQGLGSYDPQYRAKLDQEKQRQEESMRGLTLNERCQVSSNNSTLERRGWLRYVGSLPQSGGLWCGIEFDEPCGKNDGTLNGEVIFGPVKPFYGGFVKPTTVKTSAEFQPLDIGLESDDDDEL</sequence>
<keyword evidence="5" id="KW-1185">Reference proteome</keyword>
<dbReference type="Proteomes" id="UP000054304">
    <property type="component" value="Unassembled WGS sequence"/>
</dbReference>
<evidence type="ECO:0000313" key="4">
    <source>
        <dbReference type="EMBL" id="CEP61840.1"/>
    </source>
</evidence>
<name>A0A0C7MW72_9SACH</name>
<dbReference type="InterPro" id="IPR000938">
    <property type="entry name" value="CAP-Gly_domain"/>
</dbReference>
<dbReference type="GO" id="GO:0007023">
    <property type="term" value="P:post-chaperonin tubulin folding pathway"/>
    <property type="evidence" value="ECO:0007669"/>
    <property type="project" value="EnsemblFungi"/>
</dbReference>
<dbReference type="Gene3D" id="2.30.30.190">
    <property type="entry name" value="CAP Gly-rich-like domain"/>
    <property type="match status" value="1"/>
</dbReference>
<proteinExistence type="predicted"/>
<dbReference type="PANTHER" id="PTHR18916">
    <property type="entry name" value="DYNACTIN 1-RELATED MICROTUBULE-BINDING"/>
    <property type="match status" value="1"/>
</dbReference>
<evidence type="ECO:0000313" key="5">
    <source>
        <dbReference type="Proteomes" id="UP000054304"/>
    </source>
</evidence>
<keyword evidence="2" id="KW-0963">Cytoplasm</keyword>
<dbReference type="Pfam" id="PF01302">
    <property type="entry name" value="CAP_GLY"/>
    <property type="match status" value="1"/>
</dbReference>
<dbReference type="STRING" id="1245769.A0A0C7MW72"/>
<reference evidence="4 5" key="1">
    <citation type="submission" date="2014-12" db="EMBL/GenBank/DDBJ databases">
        <authorList>
            <person name="Neuveglise Cecile"/>
        </authorList>
    </citation>
    <scope>NUCLEOTIDE SEQUENCE [LARGE SCALE GENOMIC DNA]</scope>
    <source>
        <strain evidence="4 5">CBS 12615</strain>
    </source>
</reference>
<dbReference type="PROSITE" id="PS50245">
    <property type="entry name" value="CAP_GLY_2"/>
    <property type="match status" value="1"/>
</dbReference>
<dbReference type="SUPFAM" id="SSF74924">
    <property type="entry name" value="Cap-Gly domain"/>
    <property type="match status" value="1"/>
</dbReference>
<dbReference type="EMBL" id="LN736363">
    <property type="protein sequence ID" value="CEP61840.1"/>
    <property type="molecule type" value="Genomic_DNA"/>
</dbReference>
<dbReference type="HOGENOM" id="CLU_067577_2_0_1"/>
<evidence type="ECO:0000256" key="2">
    <source>
        <dbReference type="ARBA" id="ARBA00022490"/>
    </source>
</evidence>
<gene>
    <name evidence="4" type="ORF">LALA0_S04e01904g</name>
</gene>
<dbReference type="RefSeq" id="XP_022628072.1">
    <property type="nucleotide sequence ID" value="XM_022772626.1"/>
</dbReference>
<protein>
    <submittedName>
        <fullName evidence="4">LALA0S04e01904g1_1</fullName>
    </submittedName>
</protein>
<feature type="domain" description="CAP-Gly" evidence="3">
    <location>
        <begin position="181"/>
        <end position="224"/>
    </location>
</feature>
<organism evidence="4 5">
    <name type="scientific">Lachancea lanzarotensis</name>
    <dbReference type="NCBI Taxonomy" id="1245769"/>
    <lineage>
        <taxon>Eukaryota</taxon>
        <taxon>Fungi</taxon>
        <taxon>Dikarya</taxon>
        <taxon>Ascomycota</taxon>
        <taxon>Saccharomycotina</taxon>
        <taxon>Saccharomycetes</taxon>
        <taxon>Saccharomycetales</taxon>
        <taxon>Saccharomycetaceae</taxon>
        <taxon>Lachancea</taxon>
    </lineage>
</organism>
<dbReference type="AlphaFoldDB" id="A0A0C7MW72"/>
<comment type="subcellular location">
    <subcellularLocation>
        <location evidence="1">Cytoplasm</location>
    </subcellularLocation>
</comment>
<evidence type="ECO:0000256" key="1">
    <source>
        <dbReference type="ARBA" id="ARBA00004496"/>
    </source>
</evidence>
<dbReference type="OrthoDB" id="5295208at2759"/>
<dbReference type="GeneID" id="34685283"/>
<accession>A0A0C7MW72</accession>
<dbReference type="GO" id="GO:0035371">
    <property type="term" value="C:microtubule plus-end"/>
    <property type="evidence" value="ECO:0007669"/>
    <property type="project" value="TreeGrafter"/>
</dbReference>